<evidence type="ECO:0000313" key="1">
    <source>
        <dbReference type="EMBL" id="SDB21579.1"/>
    </source>
</evidence>
<dbReference type="AlphaFoldDB" id="A0A1G6BLS2"/>
<gene>
    <name evidence="1" type="ORF">SAMN02982931_01609</name>
</gene>
<organism evidence="1 2">
    <name type="scientific">Bauldia litoralis</name>
    <dbReference type="NCBI Taxonomy" id="665467"/>
    <lineage>
        <taxon>Bacteria</taxon>
        <taxon>Pseudomonadati</taxon>
        <taxon>Pseudomonadota</taxon>
        <taxon>Alphaproteobacteria</taxon>
        <taxon>Hyphomicrobiales</taxon>
        <taxon>Kaistiaceae</taxon>
        <taxon>Bauldia</taxon>
    </lineage>
</organism>
<evidence type="ECO:0008006" key="3">
    <source>
        <dbReference type="Google" id="ProtNLM"/>
    </source>
</evidence>
<keyword evidence="2" id="KW-1185">Reference proteome</keyword>
<name>A0A1G6BLS2_9HYPH</name>
<dbReference type="EMBL" id="FMXQ01000003">
    <property type="protein sequence ID" value="SDB21579.1"/>
    <property type="molecule type" value="Genomic_DNA"/>
</dbReference>
<dbReference type="STRING" id="665467.SAMN02982931_01609"/>
<dbReference type="OrthoDB" id="73001at2"/>
<dbReference type="RefSeq" id="WP_090875898.1">
    <property type="nucleotide sequence ID" value="NZ_FMXQ01000003.1"/>
</dbReference>
<sequence>MDHRHRKVLHALFAHPVSGNINFTSVQHMLTELGADIDNRSGARIGVTLKGHTVVFHHAHKTLPVEEVLQVKKFLTDSGIDPADYPV</sequence>
<dbReference type="Proteomes" id="UP000199071">
    <property type="component" value="Unassembled WGS sequence"/>
</dbReference>
<protein>
    <recommendedName>
        <fullName evidence="3">HicA toxin of toxin-antitoxin</fullName>
    </recommendedName>
</protein>
<proteinExistence type="predicted"/>
<reference evidence="1 2" key="1">
    <citation type="submission" date="2016-10" db="EMBL/GenBank/DDBJ databases">
        <authorList>
            <person name="de Groot N.N."/>
        </authorList>
    </citation>
    <scope>NUCLEOTIDE SEQUENCE [LARGE SCALE GENOMIC DNA]</scope>
    <source>
        <strain evidence="1 2">ATCC 35022</strain>
    </source>
</reference>
<accession>A0A1G6BLS2</accession>
<evidence type="ECO:0000313" key="2">
    <source>
        <dbReference type="Proteomes" id="UP000199071"/>
    </source>
</evidence>